<gene>
    <name evidence="1" type="ORF">N7456_009828</name>
</gene>
<evidence type="ECO:0000313" key="2">
    <source>
        <dbReference type="Proteomes" id="UP001149165"/>
    </source>
</evidence>
<name>A0A9W9F5N9_9EURO</name>
<protein>
    <submittedName>
        <fullName evidence="1">Uncharacterized protein</fullName>
    </submittedName>
</protein>
<keyword evidence="2" id="KW-1185">Reference proteome</keyword>
<evidence type="ECO:0000313" key="1">
    <source>
        <dbReference type="EMBL" id="KAJ5093967.1"/>
    </source>
</evidence>
<comment type="caution">
    <text evidence="1">The sequence shown here is derived from an EMBL/GenBank/DDBJ whole genome shotgun (WGS) entry which is preliminary data.</text>
</comment>
<dbReference type="EMBL" id="JAPQKH010000006">
    <property type="protein sequence ID" value="KAJ5093967.1"/>
    <property type="molecule type" value="Genomic_DNA"/>
</dbReference>
<dbReference type="Proteomes" id="UP001149165">
    <property type="component" value="Unassembled WGS sequence"/>
</dbReference>
<accession>A0A9W9F5N9</accession>
<reference evidence="1" key="2">
    <citation type="journal article" date="2023" name="IMA Fungus">
        <title>Comparative genomic study of the Penicillium genus elucidates a diverse pangenome and 15 lateral gene transfer events.</title>
        <authorList>
            <person name="Petersen C."/>
            <person name="Sorensen T."/>
            <person name="Nielsen M.R."/>
            <person name="Sondergaard T.E."/>
            <person name="Sorensen J.L."/>
            <person name="Fitzpatrick D.A."/>
            <person name="Frisvad J.C."/>
            <person name="Nielsen K.L."/>
        </authorList>
    </citation>
    <scope>NUCLEOTIDE SEQUENCE</scope>
    <source>
        <strain evidence="1">IBT 30069</strain>
    </source>
</reference>
<proteinExistence type="predicted"/>
<reference evidence="1" key="1">
    <citation type="submission" date="2022-11" db="EMBL/GenBank/DDBJ databases">
        <authorList>
            <person name="Petersen C."/>
        </authorList>
    </citation>
    <scope>NUCLEOTIDE SEQUENCE</scope>
    <source>
        <strain evidence="1">IBT 30069</strain>
    </source>
</reference>
<sequence length="129" mass="14801">MPLNWDDDHMLSSQLRCIVTRDGTSSLHYCEKDGASGTGWSDLYPMSITTGTALRSTNEILEHHRSDVLISWKQNTVQEELDYEPTYVTSCLNNQGIWVFVQDNKPETERKTHVYMRRHGDSTFSGMAE</sequence>
<organism evidence="1 2">
    <name type="scientific">Penicillium angulare</name>
    <dbReference type="NCBI Taxonomy" id="116970"/>
    <lineage>
        <taxon>Eukaryota</taxon>
        <taxon>Fungi</taxon>
        <taxon>Dikarya</taxon>
        <taxon>Ascomycota</taxon>
        <taxon>Pezizomycotina</taxon>
        <taxon>Eurotiomycetes</taxon>
        <taxon>Eurotiomycetidae</taxon>
        <taxon>Eurotiales</taxon>
        <taxon>Aspergillaceae</taxon>
        <taxon>Penicillium</taxon>
    </lineage>
</organism>
<dbReference type="AlphaFoldDB" id="A0A9W9F5N9"/>